<dbReference type="Pfam" id="PF03772">
    <property type="entry name" value="Competence"/>
    <property type="match status" value="1"/>
</dbReference>
<proteinExistence type="predicted"/>
<comment type="subcellular location">
    <subcellularLocation>
        <location evidence="1">Cell membrane</location>
        <topology evidence="1">Multi-pass membrane protein</topology>
    </subcellularLocation>
</comment>
<feature type="transmembrane region" description="Helical" evidence="6">
    <location>
        <begin position="473"/>
        <end position="496"/>
    </location>
</feature>
<dbReference type="InterPro" id="IPR004477">
    <property type="entry name" value="ComEC_N"/>
</dbReference>
<evidence type="ECO:0000313" key="9">
    <source>
        <dbReference type="EMBL" id="WGH78509.1"/>
    </source>
</evidence>
<feature type="transmembrane region" description="Helical" evidence="6">
    <location>
        <begin position="407"/>
        <end position="429"/>
    </location>
</feature>
<keyword evidence="2" id="KW-1003">Cell membrane</keyword>
<feature type="transmembrane region" description="Helical" evidence="6">
    <location>
        <begin position="502"/>
        <end position="523"/>
    </location>
</feature>
<gene>
    <name evidence="9" type="ORF">P8627_16060</name>
</gene>
<protein>
    <submittedName>
        <fullName evidence="9">ComEC/Rec2 family competence protein</fullName>
    </submittedName>
</protein>
<accession>A0ABY8LEC3</accession>
<evidence type="ECO:0000313" key="10">
    <source>
        <dbReference type="Proteomes" id="UP001243420"/>
    </source>
</evidence>
<dbReference type="PANTHER" id="PTHR30619">
    <property type="entry name" value="DNA INTERNALIZATION/COMPETENCE PROTEIN COMEC/REC2"/>
    <property type="match status" value="1"/>
</dbReference>
<evidence type="ECO:0000259" key="7">
    <source>
        <dbReference type="Pfam" id="PF03772"/>
    </source>
</evidence>
<feature type="transmembrane region" description="Helical" evidence="6">
    <location>
        <begin position="378"/>
        <end position="395"/>
    </location>
</feature>
<sequence>MQPAATVGAPAEAGFGARIALACQDLRGHRLPWLATVFACGIGAYFALPAEPGGAARLAVVLAAAALLTLAWRGRAGAGFLPLCCAVFLLGGLAAQTRTQLVAGPVLDFRYYGAVEGRVRAIDRSASGAVRLTLDRVRLDRVSQAETPRRVRISLHGGAEVPPMPGQRIMTTAHLSPPAGPTEPGGFDFQRHAWFLKLGALGYSRVPLLQAAEAETGWATRVASIRQAIGDGLRARLPGQPGAVAAAITTGDRSALSEAVVADLRASNLAHLLAISGLHMGLLVGFVFWTVRGGLALIPPLALRYPTRQWAAGVALPFALAYLFLSGGGIATQRAFVMAAVMLGAVLLGQRALSLRSVAIAALIVLAWRPEALTGPGFQMSFAATGALVLAFRRISALDLGGWTRGWRGAVLALLVSSIVAGAATAPFAAAHFNRLGQFGVLANLLAVPMMGTVVMPLLLVAMLLWPLGLEGWALALAGLGIEWILGVAAWVAALPEAVRPVVAPGAAVLPLIGLGMAIVGCARGRGRALGVAVFACGLAGWAVTVRPAVLIAEDARLVGLAGAEGRWLSRESGAGFTAEAWLENDGDAAAQPLAAARARPGDPDLPRLHVARGKRDLPDRAADCATLGGWLITPNPPEAPVAGCRVLDAEALRATGTIALYPGKDGWWEISARDRQGARPWVPR</sequence>
<evidence type="ECO:0000256" key="4">
    <source>
        <dbReference type="ARBA" id="ARBA00022989"/>
    </source>
</evidence>
<feature type="transmembrane region" description="Helical" evidence="6">
    <location>
        <begin position="337"/>
        <end position="366"/>
    </location>
</feature>
<dbReference type="InterPro" id="IPR052159">
    <property type="entry name" value="Competence_DNA_uptake"/>
</dbReference>
<feature type="transmembrane region" description="Helical" evidence="6">
    <location>
        <begin position="269"/>
        <end position="289"/>
    </location>
</feature>
<reference evidence="9 10" key="1">
    <citation type="submission" date="2023-04" db="EMBL/GenBank/DDBJ databases">
        <title>Jannaschia ovalis sp. nov., a marine bacterium isolated from sea tidal flat.</title>
        <authorList>
            <person name="Kwon D.Y."/>
            <person name="Kim J.-J."/>
        </authorList>
    </citation>
    <scope>NUCLEOTIDE SEQUENCE [LARGE SCALE GENOMIC DNA]</scope>
    <source>
        <strain evidence="9 10">GRR-S6-38</strain>
    </source>
</reference>
<keyword evidence="10" id="KW-1185">Reference proteome</keyword>
<feature type="transmembrane region" description="Helical" evidence="6">
    <location>
        <begin position="441"/>
        <end position="466"/>
    </location>
</feature>
<feature type="transmembrane region" description="Helical" evidence="6">
    <location>
        <begin position="309"/>
        <end position="325"/>
    </location>
</feature>
<evidence type="ECO:0000259" key="8">
    <source>
        <dbReference type="Pfam" id="PF13567"/>
    </source>
</evidence>
<evidence type="ECO:0000256" key="3">
    <source>
        <dbReference type="ARBA" id="ARBA00022692"/>
    </source>
</evidence>
<feature type="transmembrane region" description="Helical" evidence="6">
    <location>
        <begin position="78"/>
        <end position="95"/>
    </location>
</feature>
<keyword evidence="5 6" id="KW-0472">Membrane</keyword>
<evidence type="ECO:0000256" key="5">
    <source>
        <dbReference type="ARBA" id="ARBA00023136"/>
    </source>
</evidence>
<feature type="transmembrane region" description="Helical" evidence="6">
    <location>
        <begin position="530"/>
        <end position="550"/>
    </location>
</feature>
<evidence type="ECO:0000256" key="1">
    <source>
        <dbReference type="ARBA" id="ARBA00004651"/>
    </source>
</evidence>
<feature type="transmembrane region" description="Helical" evidence="6">
    <location>
        <begin position="55"/>
        <end position="72"/>
    </location>
</feature>
<feature type="domain" description="DUF4131" evidence="8">
    <location>
        <begin position="58"/>
        <end position="191"/>
    </location>
</feature>
<name>A0ABY8LEC3_9RHOB</name>
<dbReference type="InterPro" id="IPR025405">
    <property type="entry name" value="DUF4131"/>
</dbReference>
<dbReference type="Proteomes" id="UP001243420">
    <property type="component" value="Chromosome"/>
</dbReference>
<dbReference type="EMBL" id="CP122537">
    <property type="protein sequence ID" value="WGH78509.1"/>
    <property type="molecule type" value="Genomic_DNA"/>
</dbReference>
<dbReference type="Pfam" id="PF13567">
    <property type="entry name" value="DUF4131"/>
    <property type="match status" value="1"/>
</dbReference>
<evidence type="ECO:0000256" key="2">
    <source>
        <dbReference type="ARBA" id="ARBA00022475"/>
    </source>
</evidence>
<evidence type="ECO:0000256" key="6">
    <source>
        <dbReference type="SAM" id="Phobius"/>
    </source>
</evidence>
<feature type="transmembrane region" description="Helical" evidence="6">
    <location>
        <begin position="31"/>
        <end position="48"/>
    </location>
</feature>
<organism evidence="9 10">
    <name type="scientific">Jannaschia ovalis</name>
    <dbReference type="NCBI Taxonomy" id="3038773"/>
    <lineage>
        <taxon>Bacteria</taxon>
        <taxon>Pseudomonadati</taxon>
        <taxon>Pseudomonadota</taxon>
        <taxon>Alphaproteobacteria</taxon>
        <taxon>Rhodobacterales</taxon>
        <taxon>Roseobacteraceae</taxon>
        <taxon>Jannaschia</taxon>
    </lineage>
</organism>
<dbReference type="PANTHER" id="PTHR30619:SF1">
    <property type="entry name" value="RECOMBINATION PROTEIN 2"/>
    <property type="match status" value="1"/>
</dbReference>
<keyword evidence="3 6" id="KW-0812">Transmembrane</keyword>
<feature type="domain" description="ComEC/Rec2-related protein" evidence="7">
    <location>
        <begin position="249"/>
        <end position="524"/>
    </location>
</feature>
<dbReference type="RefSeq" id="WP_279965260.1">
    <property type="nucleotide sequence ID" value="NZ_CP122537.1"/>
</dbReference>
<keyword evidence="4 6" id="KW-1133">Transmembrane helix</keyword>
<dbReference type="NCBIfam" id="TIGR00360">
    <property type="entry name" value="ComEC_N-term"/>
    <property type="match status" value="1"/>
</dbReference>